<dbReference type="AlphaFoldDB" id="A0A4R5DT83"/>
<dbReference type="InterPro" id="IPR029063">
    <property type="entry name" value="SAM-dependent_MTases_sf"/>
</dbReference>
<keyword evidence="6" id="KW-1185">Reference proteome</keyword>
<sequence>MINSQLVLSLFSGIGLLDSGFESNGFCVVRAPEKILGGDVRNFHCSKGFFTGIIGGPPCQDFSRLRRTEPTGEGLELLGEFCRIVLESDCDWFLMENVPGVPSLEIDGYHIQRFDLSPLHVGHKQSRLRHFQFGSKTGLILNIKRMDFEGVAEPCVTATEGSRIGKRSFQEFCELQGLPAGYDLPELHKVAKYRAVGNGVHAAVSNEVSRAILEALTSENPFTIFNSKLCACGCGRFVFGKQVTANQTCRKRLSRKRDGLITVKYQNVTCDLTGVIEPKFVTV</sequence>
<dbReference type="Proteomes" id="UP000294850">
    <property type="component" value="Unassembled WGS sequence"/>
</dbReference>
<evidence type="ECO:0000256" key="2">
    <source>
        <dbReference type="ARBA" id="ARBA00022679"/>
    </source>
</evidence>
<protein>
    <submittedName>
        <fullName evidence="5">Uncharacterized protein</fullName>
    </submittedName>
</protein>
<comment type="catalytic activity">
    <reaction evidence="4">
        <text>a 2'-deoxycytidine in DNA + S-adenosyl-L-methionine = a 5-methyl-2'-deoxycytidine in DNA + S-adenosyl-L-homocysteine + H(+)</text>
        <dbReference type="Rhea" id="RHEA:13681"/>
        <dbReference type="Rhea" id="RHEA-COMP:11369"/>
        <dbReference type="Rhea" id="RHEA-COMP:11370"/>
        <dbReference type="ChEBI" id="CHEBI:15378"/>
        <dbReference type="ChEBI" id="CHEBI:57856"/>
        <dbReference type="ChEBI" id="CHEBI:59789"/>
        <dbReference type="ChEBI" id="CHEBI:85452"/>
        <dbReference type="ChEBI" id="CHEBI:85454"/>
        <dbReference type="EC" id="2.1.1.37"/>
    </reaction>
</comment>
<accession>A0A4R5DT83</accession>
<gene>
    <name evidence="5" type="ORF">E0F88_12315</name>
</gene>
<evidence type="ECO:0000256" key="3">
    <source>
        <dbReference type="ARBA" id="ARBA00022747"/>
    </source>
</evidence>
<keyword evidence="1" id="KW-0489">Methyltransferase</keyword>
<reference evidence="5 6" key="1">
    <citation type="submission" date="2019-03" db="EMBL/GenBank/DDBJ databases">
        <title>Dyadobacter AR-3-6 sp. nov., isolated from arctic soil.</title>
        <authorList>
            <person name="Chaudhary D.K."/>
        </authorList>
    </citation>
    <scope>NUCLEOTIDE SEQUENCE [LARGE SCALE GENOMIC DNA]</scope>
    <source>
        <strain evidence="5 6">AR-3-6</strain>
    </source>
</reference>
<dbReference type="GO" id="GO:0003886">
    <property type="term" value="F:DNA (cytosine-5-)-methyltransferase activity"/>
    <property type="evidence" value="ECO:0007669"/>
    <property type="project" value="UniProtKB-EC"/>
</dbReference>
<dbReference type="EMBL" id="SMFL01000004">
    <property type="protein sequence ID" value="TDE15301.1"/>
    <property type="molecule type" value="Genomic_DNA"/>
</dbReference>
<comment type="caution">
    <text evidence="5">The sequence shown here is derived from an EMBL/GenBank/DDBJ whole genome shotgun (WGS) entry which is preliminary data.</text>
</comment>
<dbReference type="GO" id="GO:0009307">
    <property type="term" value="P:DNA restriction-modification system"/>
    <property type="evidence" value="ECO:0007669"/>
    <property type="project" value="UniProtKB-KW"/>
</dbReference>
<dbReference type="Pfam" id="PF00145">
    <property type="entry name" value="DNA_methylase"/>
    <property type="match status" value="1"/>
</dbReference>
<keyword evidence="2" id="KW-0808">Transferase</keyword>
<keyword evidence="3" id="KW-0680">Restriction system</keyword>
<evidence type="ECO:0000313" key="5">
    <source>
        <dbReference type="EMBL" id="TDE15301.1"/>
    </source>
</evidence>
<evidence type="ECO:0000313" key="6">
    <source>
        <dbReference type="Proteomes" id="UP000294850"/>
    </source>
</evidence>
<proteinExistence type="predicted"/>
<dbReference type="InterPro" id="IPR001525">
    <property type="entry name" value="C5_MeTfrase"/>
</dbReference>
<name>A0A4R5DT83_9BACT</name>
<dbReference type="GO" id="GO:0032259">
    <property type="term" value="P:methylation"/>
    <property type="evidence" value="ECO:0007669"/>
    <property type="project" value="UniProtKB-KW"/>
</dbReference>
<dbReference type="OrthoDB" id="32195at2"/>
<organism evidence="5 6">
    <name type="scientific">Dyadobacter psychrotolerans</name>
    <dbReference type="NCBI Taxonomy" id="2541721"/>
    <lineage>
        <taxon>Bacteria</taxon>
        <taxon>Pseudomonadati</taxon>
        <taxon>Bacteroidota</taxon>
        <taxon>Cytophagia</taxon>
        <taxon>Cytophagales</taxon>
        <taxon>Spirosomataceae</taxon>
        <taxon>Dyadobacter</taxon>
    </lineage>
</organism>
<dbReference type="SUPFAM" id="SSF53335">
    <property type="entry name" value="S-adenosyl-L-methionine-dependent methyltransferases"/>
    <property type="match status" value="1"/>
</dbReference>
<dbReference type="Gene3D" id="3.40.50.150">
    <property type="entry name" value="Vaccinia Virus protein VP39"/>
    <property type="match status" value="1"/>
</dbReference>
<evidence type="ECO:0000256" key="4">
    <source>
        <dbReference type="ARBA" id="ARBA00047422"/>
    </source>
</evidence>
<evidence type="ECO:0000256" key="1">
    <source>
        <dbReference type="ARBA" id="ARBA00022603"/>
    </source>
</evidence>
<dbReference type="RefSeq" id="WP_131958564.1">
    <property type="nucleotide sequence ID" value="NZ_SMFL01000004.1"/>
</dbReference>